<reference evidence="1" key="1">
    <citation type="journal article" date="2014" name="Genome Announc.">
        <title>Draft Genome Sequences of a Phylogenetically Diverse Suite of Pseudomonas syringae Strains from Multiple Source Populations.</title>
        <authorList>
            <person name="Baltrus D.A."/>
            <person name="Yourstone S."/>
            <person name="Lind A."/>
            <person name="Guilbaud C."/>
            <person name="Sands D.C."/>
            <person name="Jones C.D."/>
            <person name="Morris C.E."/>
            <person name="Dangl J.L."/>
        </authorList>
    </citation>
    <scope>NUCLEOTIDE SEQUENCE</scope>
    <source>
        <strain evidence="1">USA007</strain>
    </source>
</reference>
<gene>
    <name evidence="1" type="ORF">N027_14795</name>
</gene>
<accession>A0AAU8M2Q6</accession>
<name>A0AAU8M2Q6_PSESX</name>
<proteinExistence type="predicted"/>
<dbReference type="AlphaFoldDB" id="A0AAU8M2Q6"/>
<reference evidence="1" key="2">
    <citation type="submission" date="2024-07" db="EMBL/GenBank/DDBJ databases">
        <title>A complete genome sequence for Pseudomonas syringae USA007.</title>
        <authorList>
            <person name="Baltrus D.A."/>
        </authorList>
    </citation>
    <scope>NUCLEOTIDE SEQUENCE</scope>
    <source>
        <strain evidence="1">USA007</strain>
    </source>
</reference>
<dbReference type="RefSeq" id="WP_161633106.1">
    <property type="nucleotide sequence ID" value="NZ_CP159278.1"/>
</dbReference>
<sequence>MAILFYFYCAEAIRAGAENANPGKDQNSIKAVGQTENDLSGLSQYFLANRRSQKKAA</sequence>
<evidence type="ECO:0000313" key="1">
    <source>
        <dbReference type="EMBL" id="XCN75765.1"/>
    </source>
</evidence>
<organism evidence="1">
    <name type="scientific">Pseudomonas syringae USA007</name>
    <dbReference type="NCBI Taxonomy" id="1357288"/>
    <lineage>
        <taxon>Bacteria</taxon>
        <taxon>Pseudomonadati</taxon>
        <taxon>Pseudomonadota</taxon>
        <taxon>Gammaproteobacteria</taxon>
        <taxon>Pseudomonadales</taxon>
        <taxon>Pseudomonadaceae</taxon>
        <taxon>Pseudomonas</taxon>
        <taxon>Pseudomonas syringae</taxon>
    </lineage>
</organism>
<dbReference type="EMBL" id="CP159278">
    <property type="protein sequence ID" value="XCN75765.1"/>
    <property type="molecule type" value="Genomic_DNA"/>
</dbReference>
<protein>
    <submittedName>
        <fullName evidence="1">Uncharacterized protein</fullName>
    </submittedName>
</protein>